<evidence type="ECO:0000313" key="3">
    <source>
        <dbReference type="EMBL" id="AEV70601.1"/>
    </source>
</evidence>
<feature type="domain" description="Regulatory protein YycH-like" evidence="2">
    <location>
        <begin position="31"/>
        <end position="269"/>
    </location>
</feature>
<dbReference type="KEGG" id="ccl:Clocl_4171"/>
<dbReference type="InterPro" id="IPR018604">
    <property type="entry name" value="YycI-like"/>
</dbReference>
<reference evidence="4" key="1">
    <citation type="submission" date="2011-12" db="EMBL/GenBank/DDBJ databases">
        <title>Complete sequence of Clostridium clariflavum DSM 19732.</title>
        <authorList>
            <consortium name="US DOE Joint Genome Institute"/>
            <person name="Lucas S."/>
            <person name="Han J."/>
            <person name="Lapidus A."/>
            <person name="Cheng J.-F."/>
            <person name="Goodwin L."/>
            <person name="Pitluck S."/>
            <person name="Peters L."/>
            <person name="Teshima H."/>
            <person name="Detter J.C."/>
            <person name="Han C."/>
            <person name="Tapia R."/>
            <person name="Land M."/>
            <person name="Hauser L."/>
            <person name="Kyrpides N."/>
            <person name="Ivanova N."/>
            <person name="Pagani I."/>
            <person name="Kitzmiller T."/>
            <person name="Lynd L."/>
            <person name="Izquierdo J."/>
            <person name="Woyke T."/>
        </authorList>
    </citation>
    <scope>NUCLEOTIDE SEQUENCE [LARGE SCALE GENOMIC DNA]</scope>
    <source>
        <strain evidence="4">DSM 19732 / NBRC 101661 / EBR45</strain>
    </source>
</reference>
<accession>G8LUF3</accession>
<protein>
    <submittedName>
        <fullName evidence="3">YycH protein</fullName>
    </submittedName>
</protein>
<evidence type="ECO:0000256" key="1">
    <source>
        <dbReference type="SAM" id="Phobius"/>
    </source>
</evidence>
<dbReference type="GO" id="GO:0016020">
    <property type="term" value="C:membrane"/>
    <property type="evidence" value="ECO:0007669"/>
    <property type="project" value="InterPro"/>
</dbReference>
<feature type="transmembrane region" description="Helical" evidence="1">
    <location>
        <begin position="9"/>
        <end position="29"/>
    </location>
</feature>
<proteinExistence type="predicted"/>
<dbReference type="Proteomes" id="UP000005435">
    <property type="component" value="Chromosome"/>
</dbReference>
<dbReference type="Pfam" id="PF09648">
    <property type="entry name" value="YycI"/>
    <property type="match status" value="1"/>
</dbReference>
<dbReference type="RefSeq" id="WP_014257096.1">
    <property type="nucleotide sequence ID" value="NC_016627.1"/>
</dbReference>
<dbReference type="EMBL" id="CP003065">
    <property type="protein sequence ID" value="AEV70601.1"/>
    <property type="molecule type" value="Genomic_DNA"/>
</dbReference>
<keyword evidence="1" id="KW-1133">Transmembrane helix</keyword>
<keyword evidence="1" id="KW-0472">Membrane</keyword>
<dbReference type="OrthoDB" id="2083569at2"/>
<dbReference type="AlphaFoldDB" id="G8LUF3"/>
<dbReference type="STRING" id="720554.Clocl_4171"/>
<evidence type="ECO:0000259" key="2">
    <source>
        <dbReference type="Pfam" id="PF09648"/>
    </source>
</evidence>
<name>G8LUF3_ACECE</name>
<organism evidence="3 4">
    <name type="scientific">Acetivibrio clariflavus (strain DSM 19732 / NBRC 101661 / EBR45)</name>
    <name type="common">Clostridium clariflavum</name>
    <dbReference type="NCBI Taxonomy" id="720554"/>
    <lineage>
        <taxon>Bacteria</taxon>
        <taxon>Bacillati</taxon>
        <taxon>Bacillota</taxon>
        <taxon>Clostridia</taxon>
        <taxon>Eubacteriales</taxon>
        <taxon>Oscillospiraceae</taxon>
        <taxon>Acetivibrio</taxon>
    </lineage>
</organism>
<dbReference type="eggNOG" id="COG4853">
    <property type="taxonomic scope" value="Bacteria"/>
</dbReference>
<evidence type="ECO:0000313" key="4">
    <source>
        <dbReference type="Proteomes" id="UP000005435"/>
    </source>
</evidence>
<reference evidence="3 4" key="2">
    <citation type="journal article" date="2012" name="Stand. Genomic Sci.">
        <title>Complete Genome Sequence of Clostridium clariflavum DSM 19732.</title>
        <authorList>
            <person name="Izquierdo J.A."/>
            <person name="Goodwin L."/>
            <person name="Davenport K.W."/>
            <person name="Teshima H."/>
            <person name="Bruce D."/>
            <person name="Detter C."/>
            <person name="Tapia R."/>
            <person name="Han S."/>
            <person name="Land M."/>
            <person name="Hauser L."/>
            <person name="Jeffries C.D."/>
            <person name="Han J."/>
            <person name="Pitluck S."/>
            <person name="Nolan M."/>
            <person name="Chen A."/>
            <person name="Huntemann M."/>
            <person name="Mavromatis K."/>
            <person name="Mikhailova N."/>
            <person name="Liolios K."/>
            <person name="Woyke T."/>
            <person name="Lynd L.R."/>
        </authorList>
    </citation>
    <scope>NUCLEOTIDE SEQUENCE [LARGE SCALE GENOMIC DNA]</scope>
    <source>
        <strain evidence="4">DSM 19732 / NBRC 101661 / EBR45</strain>
    </source>
</reference>
<keyword evidence="4" id="KW-1185">Reference proteome</keyword>
<gene>
    <name evidence="3" type="ordered locus">Clocl_4171</name>
</gene>
<sequence length="283" mass="33103" precursor="true">MDWAKAKNILIFMFILLNLLLFVTIITLFKSDNISREMVDDTYKILENRGVVVKCDIPLYNKEIGTLISTNIDLDKNLIIKVFFGDSKYEEETSDGVVKAFSGNKMLIIEKVNTFVYNNIEPEEGNYLTDLKKVQNYLADLFKTMKVPFEKFYFDKMEDMEDGQKKYIFRQKKGEFWLYSNYVEVTVSEKGITYLKYNNRKPKEITGGKKIMPAYQVLIKNLTEDRGTVIDKIDLGFGEQFVGNDTKVLDDIPVWRITAKNSEKIMERYFKVYNGEEVKLNDK</sequence>
<keyword evidence="1" id="KW-0812">Transmembrane</keyword>
<dbReference type="HOGENOM" id="CLU_1000065_0_0_9"/>